<evidence type="ECO:0000313" key="2">
    <source>
        <dbReference type="EMBL" id="MFC4851893.1"/>
    </source>
</evidence>
<proteinExistence type="predicted"/>
<name>A0ABV9RTF9_9PSEU</name>
<dbReference type="InterPro" id="IPR036736">
    <property type="entry name" value="ACP-like_sf"/>
</dbReference>
<sequence>MEMPPEPDQVTTRLLSFIRTSFLAGDPEGELGIDTPLLEFGILNSLNTAEMIAYVHEEFGVSLAFDEVTATTFKTVASLSALVSARTTVDSTRR</sequence>
<feature type="domain" description="Carrier" evidence="1">
    <location>
        <begin position="9"/>
        <end position="87"/>
    </location>
</feature>
<dbReference type="EMBL" id="JBHSIS010000002">
    <property type="protein sequence ID" value="MFC4851893.1"/>
    <property type="molecule type" value="Genomic_DNA"/>
</dbReference>
<dbReference type="Pfam" id="PF00550">
    <property type="entry name" value="PP-binding"/>
    <property type="match status" value="1"/>
</dbReference>
<gene>
    <name evidence="2" type="ORF">ACFPCV_00150</name>
</gene>
<dbReference type="InterPro" id="IPR009081">
    <property type="entry name" value="PP-bd_ACP"/>
</dbReference>
<dbReference type="PROSITE" id="PS50075">
    <property type="entry name" value="CARRIER"/>
    <property type="match status" value="1"/>
</dbReference>
<protein>
    <submittedName>
        <fullName evidence="2">Acyl carrier protein</fullName>
    </submittedName>
</protein>
<dbReference type="Gene3D" id="1.10.1200.10">
    <property type="entry name" value="ACP-like"/>
    <property type="match status" value="1"/>
</dbReference>
<reference evidence="3" key="1">
    <citation type="journal article" date="2019" name="Int. J. Syst. Evol. Microbiol.">
        <title>The Global Catalogue of Microorganisms (GCM) 10K type strain sequencing project: providing services to taxonomists for standard genome sequencing and annotation.</title>
        <authorList>
            <consortium name="The Broad Institute Genomics Platform"/>
            <consortium name="The Broad Institute Genome Sequencing Center for Infectious Disease"/>
            <person name="Wu L."/>
            <person name="Ma J."/>
        </authorList>
    </citation>
    <scope>NUCLEOTIDE SEQUENCE [LARGE SCALE GENOMIC DNA]</scope>
    <source>
        <strain evidence="3">ZS-22-S1</strain>
    </source>
</reference>
<dbReference type="Proteomes" id="UP001595859">
    <property type="component" value="Unassembled WGS sequence"/>
</dbReference>
<evidence type="ECO:0000259" key="1">
    <source>
        <dbReference type="PROSITE" id="PS50075"/>
    </source>
</evidence>
<evidence type="ECO:0000313" key="3">
    <source>
        <dbReference type="Proteomes" id="UP001595859"/>
    </source>
</evidence>
<comment type="caution">
    <text evidence="2">The sequence shown here is derived from an EMBL/GenBank/DDBJ whole genome shotgun (WGS) entry which is preliminary data.</text>
</comment>
<keyword evidence="3" id="KW-1185">Reference proteome</keyword>
<organism evidence="2 3">
    <name type="scientific">Actinophytocola glycyrrhizae</name>
    <dbReference type="NCBI Taxonomy" id="2044873"/>
    <lineage>
        <taxon>Bacteria</taxon>
        <taxon>Bacillati</taxon>
        <taxon>Actinomycetota</taxon>
        <taxon>Actinomycetes</taxon>
        <taxon>Pseudonocardiales</taxon>
        <taxon>Pseudonocardiaceae</taxon>
    </lineage>
</organism>
<dbReference type="SUPFAM" id="SSF47336">
    <property type="entry name" value="ACP-like"/>
    <property type="match status" value="1"/>
</dbReference>
<accession>A0ABV9RTF9</accession>
<dbReference type="RefSeq" id="WP_378053109.1">
    <property type="nucleotide sequence ID" value="NZ_JBHSIS010000002.1"/>
</dbReference>